<dbReference type="EC" id="6.1.1.11" evidence="12"/>
<feature type="binding site" evidence="12">
    <location>
        <position position="405"/>
    </location>
    <ligand>
        <name>L-serine</name>
        <dbReference type="ChEBI" id="CHEBI:33384"/>
    </ligand>
</feature>
<evidence type="ECO:0000256" key="10">
    <source>
        <dbReference type="ARBA" id="ARBA00047929"/>
    </source>
</evidence>
<dbReference type="InterPro" id="IPR042103">
    <property type="entry name" value="SerRS_1_N_sf"/>
</dbReference>
<dbReference type="Pfam" id="PF00587">
    <property type="entry name" value="tRNA-synt_2b"/>
    <property type="match status" value="1"/>
</dbReference>
<keyword evidence="7 12" id="KW-0067">ATP-binding</keyword>
<evidence type="ECO:0000313" key="15">
    <source>
        <dbReference type="EMBL" id="EFX95471.1"/>
    </source>
</evidence>
<comment type="subcellular location">
    <subcellularLocation>
        <location evidence="1 12">Cytoplasm</location>
    </subcellularLocation>
</comment>
<evidence type="ECO:0000313" key="16">
    <source>
        <dbReference type="Proteomes" id="UP000003697"/>
    </source>
</evidence>
<comment type="catalytic activity">
    <reaction evidence="11 12">
        <text>tRNA(Ser) + L-serine + ATP = L-seryl-tRNA(Ser) + AMP + diphosphate + H(+)</text>
        <dbReference type="Rhea" id="RHEA:12292"/>
        <dbReference type="Rhea" id="RHEA-COMP:9669"/>
        <dbReference type="Rhea" id="RHEA-COMP:9703"/>
        <dbReference type="ChEBI" id="CHEBI:15378"/>
        <dbReference type="ChEBI" id="CHEBI:30616"/>
        <dbReference type="ChEBI" id="CHEBI:33019"/>
        <dbReference type="ChEBI" id="CHEBI:33384"/>
        <dbReference type="ChEBI" id="CHEBI:78442"/>
        <dbReference type="ChEBI" id="CHEBI:78533"/>
        <dbReference type="ChEBI" id="CHEBI:456215"/>
        <dbReference type="EC" id="6.1.1.11"/>
    </reaction>
</comment>
<feature type="binding site" evidence="12">
    <location>
        <begin position="369"/>
        <end position="372"/>
    </location>
    <ligand>
        <name>ATP</name>
        <dbReference type="ChEBI" id="CHEBI:30616"/>
    </ligand>
</feature>
<dbReference type="PANTHER" id="PTHR43697:SF1">
    <property type="entry name" value="SERINE--TRNA LIGASE"/>
    <property type="match status" value="1"/>
</dbReference>
<dbReference type="Gene3D" id="1.10.287.40">
    <property type="entry name" value="Serine-tRNA synthetase, tRNA binding domain"/>
    <property type="match status" value="1"/>
</dbReference>
<evidence type="ECO:0000256" key="9">
    <source>
        <dbReference type="ARBA" id="ARBA00023146"/>
    </source>
</evidence>
<keyword evidence="4 12" id="KW-0963">Cytoplasm</keyword>
<evidence type="ECO:0000259" key="14">
    <source>
        <dbReference type="PROSITE" id="PS50862"/>
    </source>
</evidence>
<proteinExistence type="inferred from homology"/>
<sequence length="446" mass="50799">MEPWPMSLQHFHRVFYFLEELMLDVKRIRNDFDALSEKLATRGVVAETLNELKELDVKRRELLIKSEELKAQRNIASDGIAQAKRNKEDASEQIAAMQKVSAEIKEIDSELAAIDEKLNNIVVTLPNTPHETVPVGTDEDENVEVRRWGTPRDFDFEIKPHWDLGEDLGILDWERGAKVTGSRFLFYKGLGAKLERAIYNFMLDEHAKEGYTEMITPYMVNHDSMFGTGQYPKFKEDTFELDGTDYVLIPTAEVPLTNYYRGEILDGKELPIYFTAMSPSFRSEAGSAGRDTRGLIRLHQFHKVEMVKFSKPESSYDELEKMVVNAENILQKLNLPYRVITLCTGDMGFSAAKTYDLEVWIPAQNTYREISSCSNTEDFQARRAQIRYRDEADGKVKLLHTLNGSGLAVGRTVAAILENYQNEDGSVTIPEVLRPYMGGAEVISPK</sequence>
<feature type="coiled-coil region" evidence="13">
    <location>
        <begin position="18"/>
        <end position="117"/>
    </location>
</feature>
<dbReference type="HAMAP" id="MF_00176">
    <property type="entry name" value="Ser_tRNA_synth_type1"/>
    <property type="match status" value="1"/>
</dbReference>
<comment type="catalytic activity">
    <reaction evidence="10 12">
        <text>tRNA(Sec) + L-serine + ATP = L-seryl-tRNA(Sec) + AMP + diphosphate + H(+)</text>
        <dbReference type="Rhea" id="RHEA:42580"/>
        <dbReference type="Rhea" id="RHEA-COMP:9742"/>
        <dbReference type="Rhea" id="RHEA-COMP:10128"/>
        <dbReference type="ChEBI" id="CHEBI:15378"/>
        <dbReference type="ChEBI" id="CHEBI:30616"/>
        <dbReference type="ChEBI" id="CHEBI:33019"/>
        <dbReference type="ChEBI" id="CHEBI:33384"/>
        <dbReference type="ChEBI" id="CHEBI:78442"/>
        <dbReference type="ChEBI" id="CHEBI:78533"/>
        <dbReference type="ChEBI" id="CHEBI:456215"/>
        <dbReference type="EC" id="6.1.1.11"/>
    </reaction>
</comment>
<evidence type="ECO:0000256" key="7">
    <source>
        <dbReference type="ARBA" id="ARBA00022840"/>
    </source>
</evidence>
<organism evidence="15 16">
    <name type="scientific">Streptococcus vestibularis ATCC 49124</name>
    <dbReference type="NCBI Taxonomy" id="889206"/>
    <lineage>
        <taxon>Bacteria</taxon>
        <taxon>Bacillati</taxon>
        <taxon>Bacillota</taxon>
        <taxon>Bacilli</taxon>
        <taxon>Lactobacillales</taxon>
        <taxon>Streptococcaceae</taxon>
        <taxon>Streptococcus</taxon>
    </lineage>
</organism>
<evidence type="ECO:0000256" key="12">
    <source>
        <dbReference type="HAMAP-Rule" id="MF_00176"/>
    </source>
</evidence>
<feature type="domain" description="Aminoacyl-transfer RNA synthetases class-II family profile" evidence="14">
    <location>
        <begin position="193"/>
        <end position="430"/>
    </location>
</feature>
<evidence type="ECO:0000256" key="3">
    <source>
        <dbReference type="ARBA" id="ARBA00010728"/>
    </source>
</evidence>
<dbReference type="InterPro" id="IPR002317">
    <property type="entry name" value="Ser-tRNA-ligase_type_1"/>
</dbReference>
<dbReference type="Gene3D" id="3.30.930.10">
    <property type="entry name" value="Bira Bifunctional Protein, Domain 2"/>
    <property type="match status" value="1"/>
</dbReference>
<dbReference type="EMBL" id="AEVI01000073">
    <property type="protein sequence ID" value="EFX95471.1"/>
    <property type="molecule type" value="Genomic_DNA"/>
</dbReference>
<dbReference type="InterPro" id="IPR015866">
    <property type="entry name" value="Ser-tRNA-synth_1_N"/>
</dbReference>
<dbReference type="InterPro" id="IPR010978">
    <property type="entry name" value="tRNA-bd_arm"/>
</dbReference>
<dbReference type="InterPro" id="IPR045864">
    <property type="entry name" value="aa-tRNA-synth_II/BPL/LPL"/>
</dbReference>
<comment type="subunit">
    <text evidence="12">Homodimer. The tRNA molecule binds across the dimer.</text>
</comment>
<evidence type="ECO:0000256" key="4">
    <source>
        <dbReference type="ARBA" id="ARBA00022490"/>
    </source>
</evidence>
<dbReference type="InterPro" id="IPR002314">
    <property type="entry name" value="aa-tRNA-synt_IIb"/>
</dbReference>
<gene>
    <name evidence="12 15" type="primary">serS</name>
    <name evidence="15" type="ORF">HMPREF9425_1580</name>
</gene>
<dbReference type="GO" id="GO:0004828">
    <property type="term" value="F:serine-tRNA ligase activity"/>
    <property type="evidence" value="ECO:0007669"/>
    <property type="project" value="UniProtKB-EC"/>
</dbReference>
<accession>A0ABP2KKF8</accession>
<evidence type="ECO:0000256" key="8">
    <source>
        <dbReference type="ARBA" id="ARBA00022917"/>
    </source>
</evidence>
<dbReference type="InterPro" id="IPR006195">
    <property type="entry name" value="aa-tRNA-synth_II"/>
</dbReference>
<dbReference type="Pfam" id="PF02403">
    <property type="entry name" value="Seryl_tRNA_N"/>
    <property type="match status" value="1"/>
</dbReference>
<dbReference type="SUPFAM" id="SSF55681">
    <property type="entry name" value="Class II aaRS and biotin synthetases"/>
    <property type="match status" value="1"/>
</dbReference>
<dbReference type="NCBIfam" id="TIGR00414">
    <property type="entry name" value="serS"/>
    <property type="match status" value="1"/>
</dbReference>
<evidence type="ECO:0000256" key="2">
    <source>
        <dbReference type="ARBA" id="ARBA00005045"/>
    </source>
</evidence>
<keyword evidence="9 12" id="KW-0030">Aminoacyl-tRNA synthetase</keyword>
<dbReference type="CDD" id="cd00770">
    <property type="entry name" value="SerRS_core"/>
    <property type="match status" value="1"/>
</dbReference>
<keyword evidence="8 12" id="KW-0648">Protein biosynthesis</keyword>
<comment type="caution">
    <text evidence="15">The sequence shown here is derived from an EMBL/GenBank/DDBJ whole genome shotgun (WGS) entry which is preliminary data.</text>
</comment>
<evidence type="ECO:0000256" key="1">
    <source>
        <dbReference type="ARBA" id="ARBA00004496"/>
    </source>
</evidence>
<reference evidence="15 16" key="1">
    <citation type="submission" date="2011-01" db="EMBL/GenBank/DDBJ databases">
        <authorList>
            <person name="Muzny D."/>
            <person name="Qin X."/>
            <person name="Buhay C."/>
            <person name="Dugan-Rocha S."/>
            <person name="Ding Y."/>
            <person name="Chen G."/>
            <person name="Hawes A."/>
            <person name="Holder M."/>
            <person name="Jhangiani S."/>
            <person name="Johnson A."/>
            <person name="Khan Z."/>
            <person name="Li Z."/>
            <person name="Liu W."/>
            <person name="Liu X."/>
            <person name="Perez L."/>
            <person name="Shen H."/>
            <person name="Wang Q."/>
            <person name="Watt J."/>
            <person name="Xi L."/>
            <person name="Xin Y."/>
            <person name="Zhou J."/>
            <person name="Deng J."/>
            <person name="Jiang H."/>
            <person name="Liu Y."/>
            <person name="Qu J."/>
            <person name="Song X.-Z."/>
            <person name="Zhang L."/>
            <person name="Villasana D."/>
            <person name="Johnson A."/>
            <person name="Liu J."/>
            <person name="Liyanage D."/>
            <person name="Lorensuhewa L."/>
            <person name="Robinson T."/>
            <person name="Song A."/>
            <person name="Song B.-B."/>
            <person name="Dinh H."/>
            <person name="Thornton R."/>
            <person name="Coyle M."/>
            <person name="Francisco L."/>
            <person name="Jackson L."/>
            <person name="Javaid M."/>
            <person name="Korchina V."/>
            <person name="Kovar C."/>
            <person name="Mata R."/>
            <person name="Mathew T."/>
            <person name="Ngo R."/>
            <person name="Nguyen L."/>
            <person name="Nguyen N."/>
            <person name="Okwuonu G."/>
            <person name="Ongeri F."/>
            <person name="Pham C."/>
            <person name="Simmons D."/>
            <person name="Wilczek-Boney K."/>
            <person name="Hale W."/>
            <person name="Jakkamsetti A."/>
            <person name="Pham P."/>
            <person name="Ruth R."/>
            <person name="San Lucas F."/>
            <person name="Warren J."/>
            <person name="Zhang J."/>
            <person name="Zhao Z."/>
            <person name="Zhou C."/>
            <person name="Zhu D."/>
            <person name="Lee S."/>
            <person name="Bess C."/>
            <person name="Blankenburg K."/>
            <person name="Forbes L."/>
            <person name="Fu Q."/>
            <person name="Gubbala S."/>
            <person name="Hirani K."/>
            <person name="Jayaseelan J.C."/>
            <person name="Lara F."/>
            <person name="Munidasa M."/>
            <person name="Palculict T."/>
            <person name="Patil S."/>
            <person name="Pu L.-L."/>
            <person name="Saada N."/>
            <person name="Tang L."/>
            <person name="Weissenberger G."/>
            <person name="Zhu Y."/>
            <person name="Hemphill L."/>
            <person name="Shang Y."/>
            <person name="Youmans B."/>
            <person name="Ayvaz T."/>
            <person name="Ross M."/>
            <person name="Santibanez J."/>
            <person name="Aqrawi P."/>
            <person name="Gross S."/>
            <person name="Joshi V."/>
            <person name="Fowler G."/>
            <person name="Nazareth L."/>
            <person name="Reid J."/>
            <person name="Worley K."/>
            <person name="Petrosino J."/>
            <person name="Highlander S."/>
            <person name="Gibbs R."/>
        </authorList>
    </citation>
    <scope>NUCLEOTIDE SEQUENCE [LARGE SCALE GENOMIC DNA]</scope>
    <source>
        <strain evidence="15 16">ATCC 49124</strain>
    </source>
</reference>
<name>A0ABP2KKF8_STRVE</name>
<dbReference type="PIRSF" id="PIRSF001529">
    <property type="entry name" value="Ser-tRNA-synth_IIa"/>
    <property type="match status" value="1"/>
</dbReference>
<keyword evidence="6 12" id="KW-0547">Nucleotide-binding</keyword>
<feature type="binding site" evidence="12">
    <location>
        <begin position="282"/>
        <end position="284"/>
    </location>
    <ligand>
        <name>ATP</name>
        <dbReference type="ChEBI" id="CHEBI:30616"/>
    </ligand>
</feature>
<comment type="pathway">
    <text evidence="2 12">Aminoacyl-tRNA biosynthesis; selenocysteinyl-tRNA(Sec) biosynthesis; L-seryl-tRNA(Sec) from L-serine and tRNA(Sec): step 1/1.</text>
</comment>
<feature type="binding site" evidence="12">
    <location>
        <begin position="251"/>
        <end position="253"/>
    </location>
    <ligand>
        <name>L-serine</name>
        <dbReference type="ChEBI" id="CHEBI:33384"/>
    </ligand>
</feature>
<keyword evidence="5 12" id="KW-0436">Ligase</keyword>
<dbReference type="PANTHER" id="PTHR43697">
    <property type="entry name" value="SERYL-TRNA SYNTHETASE"/>
    <property type="match status" value="1"/>
</dbReference>
<keyword evidence="13" id="KW-0175">Coiled coil</keyword>
<comment type="caution">
    <text evidence="12">Lacks conserved residue(s) required for the propagation of feature annotation.</text>
</comment>
<comment type="domain">
    <text evidence="12">Consists of two distinct domains, a catalytic core and a N-terminal extension that is involved in tRNA binding.</text>
</comment>
<evidence type="ECO:0000256" key="11">
    <source>
        <dbReference type="ARBA" id="ARBA00048823"/>
    </source>
</evidence>
<comment type="similarity">
    <text evidence="3 12">Belongs to the class-II aminoacyl-tRNA synthetase family. Type-1 seryl-tRNA synthetase subfamily.</text>
</comment>
<dbReference type="InterPro" id="IPR033729">
    <property type="entry name" value="SerRS_core"/>
</dbReference>
<evidence type="ECO:0000256" key="13">
    <source>
        <dbReference type="SAM" id="Coils"/>
    </source>
</evidence>
<dbReference type="PROSITE" id="PS50862">
    <property type="entry name" value="AA_TRNA_LIGASE_II"/>
    <property type="match status" value="1"/>
</dbReference>
<dbReference type="Proteomes" id="UP000003697">
    <property type="component" value="Unassembled WGS sequence"/>
</dbReference>
<evidence type="ECO:0000256" key="5">
    <source>
        <dbReference type="ARBA" id="ARBA00022598"/>
    </source>
</evidence>
<dbReference type="SUPFAM" id="SSF46589">
    <property type="entry name" value="tRNA-binding arm"/>
    <property type="match status" value="1"/>
</dbReference>
<feature type="binding site" evidence="12">
    <location>
        <position position="305"/>
    </location>
    <ligand>
        <name>L-serine</name>
        <dbReference type="ChEBI" id="CHEBI:33384"/>
    </ligand>
</feature>
<comment type="function">
    <text evidence="12">Catalyzes the attachment of serine to tRNA(Ser). Is also able to aminoacylate tRNA(Sec) with serine, to form the misacylated tRNA L-seryl-tRNA(Sec), which will be further converted into selenocysteinyl-tRNA(Sec).</text>
</comment>
<dbReference type="PRINTS" id="PR00981">
    <property type="entry name" value="TRNASYNTHSER"/>
</dbReference>
<evidence type="ECO:0000256" key="6">
    <source>
        <dbReference type="ARBA" id="ARBA00022741"/>
    </source>
</evidence>
<keyword evidence="16" id="KW-1185">Reference proteome</keyword>
<protein>
    <recommendedName>
        <fullName evidence="12">Serine--tRNA ligase</fullName>
        <ecNumber evidence="12">6.1.1.11</ecNumber>
    </recommendedName>
    <alternativeName>
        <fullName evidence="12">Seryl-tRNA synthetase</fullName>
        <shortName evidence="12">SerRS</shortName>
    </alternativeName>
    <alternativeName>
        <fullName evidence="12">Seryl-tRNA(Ser/Sec) synthetase</fullName>
    </alternativeName>
</protein>